<dbReference type="Gene3D" id="3.40.1170.60">
    <property type="match status" value="1"/>
</dbReference>
<feature type="compositionally biased region" description="Basic and acidic residues" evidence="7">
    <location>
        <begin position="20"/>
        <end position="36"/>
    </location>
</feature>
<dbReference type="AlphaFoldDB" id="A0A2A2SII0"/>
<dbReference type="Gene3D" id="3.30.70.270">
    <property type="match status" value="1"/>
</dbReference>
<feature type="domain" description="DNA polymerase Y-family little finger" evidence="9">
    <location>
        <begin position="338"/>
        <end position="436"/>
    </location>
</feature>
<evidence type="ECO:0000256" key="2">
    <source>
        <dbReference type="ARBA" id="ARBA00011245"/>
    </source>
</evidence>
<keyword evidence="12" id="KW-1185">Reference proteome</keyword>
<dbReference type="OrthoDB" id="9788640at2"/>
<dbReference type="PANTHER" id="PTHR35369">
    <property type="entry name" value="BLR3025 PROTEIN-RELATED"/>
    <property type="match status" value="1"/>
</dbReference>
<evidence type="ECO:0000259" key="9">
    <source>
        <dbReference type="Pfam" id="PF11799"/>
    </source>
</evidence>
<name>A0A2A2SII0_9SPHN</name>
<evidence type="ECO:0000259" key="10">
    <source>
        <dbReference type="Pfam" id="PF20114"/>
    </source>
</evidence>
<organism evidence="11 12">
    <name type="scientific">Sphingomonas lenta</name>
    <dbReference type="NCBI Taxonomy" id="1141887"/>
    <lineage>
        <taxon>Bacteria</taxon>
        <taxon>Pseudomonadati</taxon>
        <taxon>Pseudomonadota</taxon>
        <taxon>Alphaproteobacteria</taxon>
        <taxon>Sphingomonadales</taxon>
        <taxon>Sphingomonadaceae</taxon>
        <taxon>Sphingomonas</taxon>
    </lineage>
</organism>
<dbReference type="SUPFAM" id="SSF56672">
    <property type="entry name" value="DNA/RNA polymerases"/>
    <property type="match status" value="1"/>
</dbReference>
<gene>
    <name evidence="11" type="ORF">CKY28_06760</name>
</gene>
<evidence type="ECO:0000313" key="12">
    <source>
        <dbReference type="Proteomes" id="UP000218151"/>
    </source>
</evidence>
<dbReference type="EC" id="2.7.7.7" evidence="3"/>
<evidence type="ECO:0000256" key="4">
    <source>
        <dbReference type="ARBA" id="ARBA00022763"/>
    </source>
</evidence>
<evidence type="ECO:0000259" key="8">
    <source>
        <dbReference type="Pfam" id="PF00817"/>
    </source>
</evidence>
<dbReference type="PANTHER" id="PTHR35369:SF2">
    <property type="entry name" value="BLR3025 PROTEIN"/>
    <property type="match status" value="1"/>
</dbReference>
<accession>A0A2A2SII0</accession>
<dbReference type="InterPro" id="IPR045443">
    <property type="entry name" value="DUF6504"/>
</dbReference>
<dbReference type="InterPro" id="IPR001126">
    <property type="entry name" value="UmuC"/>
</dbReference>
<keyword evidence="4" id="KW-0227">DNA damage</keyword>
<dbReference type="GO" id="GO:0003684">
    <property type="term" value="F:damaged DNA binding"/>
    <property type="evidence" value="ECO:0007669"/>
    <property type="project" value="InterPro"/>
</dbReference>
<feature type="domain" description="DUF6504" evidence="10">
    <location>
        <begin position="521"/>
        <end position="595"/>
    </location>
</feature>
<protein>
    <recommendedName>
        <fullName evidence="3">DNA-directed DNA polymerase</fullName>
        <ecNumber evidence="3">2.7.7.7</ecNumber>
    </recommendedName>
</protein>
<dbReference type="InterPro" id="IPR017961">
    <property type="entry name" value="DNA_pol_Y-fam_little_finger"/>
</dbReference>
<feature type="region of interest" description="Disordered" evidence="7">
    <location>
        <begin position="20"/>
        <end position="53"/>
    </location>
</feature>
<comment type="catalytic activity">
    <reaction evidence="6">
        <text>DNA(n) + a 2'-deoxyribonucleoside 5'-triphosphate = DNA(n+1) + diphosphate</text>
        <dbReference type="Rhea" id="RHEA:22508"/>
        <dbReference type="Rhea" id="RHEA-COMP:17339"/>
        <dbReference type="Rhea" id="RHEA-COMP:17340"/>
        <dbReference type="ChEBI" id="CHEBI:33019"/>
        <dbReference type="ChEBI" id="CHEBI:61560"/>
        <dbReference type="ChEBI" id="CHEBI:173112"/>
        <dbReference type="EC" id="2.7.7.7"/>
    </reaction>
</comment>
<dbReference type="RefSeq" id="WP_095997526.1">
    <property type="nucleotide sequence ID" value="NZ_NSLI01000002.1"/>
</dbReference>
<feature type="domain" description="UmuC" evidence="8">
    <location>
        <begin position="122"/>
        <end position="245"/>
    </location>
</feature>
<evidence type="ECO:0000256" key="1">
    <source>
        <dbReference type="ARBA" id="ARBA00010945"/>
    </source>
</evidence>
<reference evidence="12" key="1">
    <citation type="submission" date="2017-09" db="EMBL/GenBank/DDBJ databases">
        <authorList>
            <person name="Feng G."/>
            <person name="Zhu H."/>
        </authorList>
    </citation>
    <scope>NUCLEOTIDE SEQUENCE [LARGE SCALE GENOMIC DNA]</scope>
    <source>
        <strain evidence="12">1PNM-20</strain>
    </source>
</reference>
<evidence type="ECO:0000256" key="5">
    <source>
        <dbReference type="ARBA" id="ARBA00025589"/>
    </source>
</evidence>
<evidence type="ECO:0000256" key="3">
    <source>
        <dbReference type="ARBA" id="ARBA00012417"/>
    </source>
</evidence>
<evidence type="ECO:0000256" key="7">
    <source>
        <dbReference type="SAM" id="MobiDB-lite"/>
    </source>
</evidence>
<comment type="subunit">
    <text evidence="2">Monomer.</text>
</comment>
<dbReference type="InterPro" id="IPR043502">
    <property type="entry name" value="DNA/RNA_pol_sf"/>
</dbReference>
<sequence>MRRVASLFLPQLAIERLRRQERPSISRPEARRRFEPPVDDDPGACSVPRGGGWRPGARWARDDACTRGAVEAEIAALPAHRQPSIRELGRRSEAAEHPFRRMPDGDACVSEQSPVVKAQGRRPLVLVDVVGRRQEVAAACPAALALGIGVGMAATHARVLVSDLDVRPADREADAHLLERLALRAVRSWTPVASVSGHDGLWLDLTGVAHLFGDEERLCRRIVAFCRRAGFTARVAVADTPGAAHAIARYGTEPISLVPPVQTAEALLPLPLAALRVPNDALTAARRFGLERIGDLISMPRGPLARRLGLVTVERLDEALGRTPEPIVPVVDEAPPAVERRLLEPIGAAEQIGQVMADLLDELVELLRARGLGARALQFACDRVDGAEQKVSIGTSRPNRDPKHLLRLLSMRIERLDPGLGLEKFALTATHTEPLGATSLATILAGDAQAVDVPKLVDTLAGRAGRDALFRIGSVESHVPERAVARAAPLARPDGWPAWRRPARLLARPELLAQVVALLPDQPPRRFEWRGQIYRVANADGPERIHGEWWRSKNEVWGVRDYFCLEDVSGQRFWVFRRGDGVDAATGNLSWWLHGVFG</sequence>
<dbReference type="EMBL" id="NSLI01000002">
    <property type="protein sequence ID" value="PAX09028.1"/>
    <property type="molecule type" value="Genomic_DNA"/>
</dbReference>
<dbReference type="Proteomes" id="UP000218151">
    <property type="component" value="Unassembled WGS sequence"/>
</dbReference>
<dbReference type="GO" id="GO:0006281">
    <property type="term" value="P:DNA repair"/>
    <property type="evidence" value="ECO:0007669"/>
    <property type="project" value="InterPro"/>
</dbReference>
<evidence type="ECO:0000256" key="6">
    <source>
        <dbReference type="ARBA" id="ARBA00049244"/>
    </source>
</evidence>
<dbReference type="Pfam" id="PF11799">
    <property type="entry name" value="IMS_C"/>
    <property type="match status" value="1"/>
</dbReference>
<comment type="caution">
    <text evidence="11">The sequence shown here is derived from an EMBL/GenBank/DDBJ whole genome shotgun (WGS) entry which is preliminary data.</text>
</comment>
<comment type="similarity">
    <text evidence="1">Belongs to the DNA polymerase type-Y family.</text>
</comment>
<proteinExistence type="inferred from homology"/>
<dbReference type="Pfam" id="PF20114">
    <property type="entry name" value="DUF6504"/>
    <property type="match status" value="1"/>
</dbReference>
<dbReference type="CDD" id="cd03468">
    <property type="entry name" value="PolY_like"/>
    <property type="match status" value="1"/>
</dbReference>
<evidence type="ECO:0000313" key="11">
    <source>
        <dbReference type="EMBL" id="PAX09028.1"/>
    </source>
</evidence>
<dbReference type="Pfam" id="PF00817">
    <property type="entry name" value="IMS"/>
    <property type="match status" value="1"/>
</dbReference>
<dbReference type="InterPro" id="IPR043128">
    <property type="entry name" value="Rev_trsase/Diguanyl_cyclase"/>
</dbReference>
<comment type="function">
    <text evidence="5">Poorly processive, error-prone DNA polymerase involved in untargeted mutagenesis. Copies undamaged DNA at stalled replication forks, which arise in vivo from mismatched or misaligned primer ends. These misaligned primers can be extended by PolIV. Exhibits no 3'-5' exonuclease (proofreading) activity. May be involved in translesional synthesis, in conjunction with the beta clamp from PolIII.</text>
</comment>
<dbReference type="InterPro" id="IPR050356">
    <property type="entry name" value="SulA_CellDiv_inhibitor"/>
</dbReference>